<gene>
    <name evidence="10" type="ORF">H5410_013757</name>
</gene>
<dbReference type="SMART" id="SM00848">
    <property type="entry name" value="Inhibitor_I29"/>
    <property type="match status" value="1"/>
</dbReference>
<evidence type="ECO:0000259" key="8">
    <source>
        <dbReference type="SMART" id="SM00645"/>
    </source>
</evidence>
<evidence type="ECO:0000313" key="11">
    <source>
        <dbReference type="Proteomes" id="UP000824120"/>
    </source>
</evidence>
<comment type="caution">
    <text evidence="10">The sequence shown here is derived from an EMBL/GenBank/DDBJ whole genome shotgun (WGS) entry which is preliminary data.</text>
</comment>
<dbReference type="OrthoDB" id="10253408at2759"/>
<evidence type="ECO:0000256" key="1">
    <source>
        <dbReference type="ARBA" id="ARBA00008455"/>
    </source>
</evidence>
<reference evidence="10 11" key="1">
    <citation type="submission" date="2020-09" db="EMBL/GenBank/DDBJ databases">
        <title>De no assembly of potato wild relative species, Solanum commersonii.</title>
        <authorList>
            <person name="Cho K."/>
        </authorList>
    </citation>
    <scope>NUCLEOTIDE SEQUENCE [LARGE SCALE GENOMIC DNA]</scope>
    <source>
        <strain evidence="10">LZ3.2</strain>
        <tissue evidence="10">Leaf</tissue>
    </source>
</reference>
<proteinExistence type="inferred from homology"/>
<feature type="chain" id="PRO_5039891809" description="Cysteine protease" evidence="7">
    <location>
        <begin position="28"/>
        <end position="348"/>
    </location>
</feature>
<dbReference type="Proteomes" id="UP000824120">
    <property type="component" value="Chromosome 3"/>
</dbReference>
<dbReference type="Gene3D" id="3.90.70.10">
    <property type="entry name" value="Cysteine proteinases"/>
    <property type="match status" value="1"/>
</dbReference>
<dbReference type="SUPFAM" id="SSF54001">
    <property type="entry name" value="Cysteine proteinases"/>
    <property type="match status" value="1"/>
</dbReference>
<dbReference type="InterPro" id="IPR000169">
    <property type="entry name" value="Pept_cys_AS"/>
</dbReference>
<dbReference type="EMBL" id="JACXVP010000003">
    <property type="protein sequence ID" value="KAG5613933.1"/>
    <property type="molecule type" value="Genomic_DNA"/>
</dbReference>
<dbReference type="SMART" id="SM00645">
    <property type="entry name" value="Pept_C1"/>
    <property type="match status" value="1"/>
</dbReference>
<keyword evidence="6" id="KW-1015">Disulfide bond</keyword>
<protein>
    <recommendedName>
        <fullName evidence="12">Cysteine protease</fullName>
    </recommendedName>
</protein>
<evidence type="ECO:0000256" key="2">
    <source>
        <dbReference type="ARBA" id="ARBA00022670"/>
    </source>
</evidence>
<dbReference type="InterPro" id="IPR000668">
    <property type="entry name" value="Peptidase_C1A_C"/>
</dbReference>
<keyword evidence="5" id="KW-0788">Thiol protease</keyword>
<dbReference type="Pfam" id="PF00112">
    <property type="entry name" value="Peptidase_C1"/>
    <property type="match status" value="1"/>
</dbReference>
<evidence type="ECO:0000313" key="10">
    <source>
        <dbReference type="EMBL" id="KAG5613933.1"/>
    </source>
</evidence>
<dbReference type="CDD" id="cd02248">
    <property type="entry name" value="Peptidase_C1A"/>
    <property type="match status" value="1"/>
</dbReference>
<evidence type="ECO:0008006" key="12">
    <source>
        <dbReference type="Google" id="ProtNLM"/>
    </source>
</evidence>
<dbReference type="PROSITE" id="PS00640">
    <property type="entry name" value="THIOL_PROTEASE_ASN"/>
    <property type="match status" value="1"/>
</dbReference>
<name>A0A9J5ZP16_SOLCO</name>
<feature type="domain" description="Peptidase C1A papain C-terminal" evidence="8">
    <location>
        <begin position="135"/>
        <end position="347"/>
    </location>
</feature>
<dbReference type="GO" id="GO:0008234">
    <property type="term" value="F:cysteine-type peptidase activity"/>
    <property type="evidence" value="ECO:0007669"/>
    <property type="project" value="UniProtKB-KW"/>
</dbReference>
<dbReference type="InterPro" id="IPR013201">
    <property type="entry name" value="Prot_inhib_I29"/>
</dbReference>
<evidence type="ECO:0000259" key="9">
    <source>
        <dbReference type="SMART" id="SM00848"/>
    </source>
</evidence>
<accession>A0A9J5ZP16</accession>
<evidence type="ECO:0000256" key="4">
    <source>
        <dbReference type="ARBA" id="ARBA00022801"/>
    </source>
</evidence>
<feature type="domain" description="Cathepsin propeptide inhibitor" evidence="9">
    <location>
        <begin position="40"/>
        <end position="97"/>
    </location>
</feature>
<dbReference type="Pfam" id="PF08246">
    <property type="entry name" value="Inhibitor_I29"/>
    <property type="match status" value="1"/>
</dbReference>
<evidence type="ECO:0000256" key="3">
    <source>
        <dbReference type="ARBA" id="ARBA00022729"/>
    </source>
</evidence>
<organism evidence="10 11">
    <name type="scientific">Solanum commersonii</name>
    <name type="common">Commerson's wild potato</name>
    <name type="synonym">Commerson's nightshade</name>
    <dbReference type="NCBI Taxonomy" id="4109"/>
    <lineage>
        <taxon>Eukaryota</taxon>
        <taxon>Viridiplantae</taxon>
        <taxon>Streptophyta</taxon>
        <taxon>Embryophyta</taxon>
        <taxon>Tracheophyta</taxon>
        <taxon>Spermatophyta</taxon>
        <taxon>Magnoliopsida</taxon>
        <taxon>eudicotyledons</taxon>
        <taxon>Gunneridae</taxon>
        <taxon>Pentapetalae</taxon>
        <taxon>asterids</taxon>
        <taxon>lamiids</taxon>
        <taxon>Solanales</taxon>
        <taxon>Solanaceae</taxon>
        <taxon>Solanoideae</taxon>
        <taxon>Solaneae</taxon>
        <taxon>Solanum</taxon>
    </lineage>
</organism>
<dbReference type="PRINTS" id="PR00705">
    <property type="entry name" value="PAPAIN"/>
</dbReference>
<dbReference type="InterPro" id="IPR025660">
    <property type="entry name" value="Pept_his_AS"/>
</dbReference>
<dbReference type="InterPro" id="IPR038765">
    <property type="entry name" value="Papain-like_cys_pep_sf"/>
</dbReference>
<dbReference type="AlphaFoldDB" id="A0A9J5ZP16"/>
<keyword evidence="11" id="KW-1185">Reference proteome</keyword>
<dbReference type="PROSITE" id="PS00139">
    <property type="entry name" value="THIOL_PROTEASE_CYS"/>
    <property type="match status" value="1"/>
</dbReference>
<keyword evidence="2" id="KW-0645">Protease</keyword>
<keyword evidence="3 7" id="KW-0732">Signal</keyword>
<dbReference type="PROSITE" id="PS00639">
    <property type="entry name" value="THIOL_PROTEASE_HIS"/>
    <property type="match status" value="1"/>
</dbReference>
<dbReference type="GO" id="GO:0006508">
    <property type="term" value="P:proteolysis"/>
    <property type="evidence" value="ECO:0007669"/>
    <property type="project" value="UniProtKB-KW"/>
</dbReference>
<evidence type="ECO:0000256" key="6">
    <source>
        <dbReference type="ARBA" id="ARBA00023157"/>
    </source>
</evidence>
<dbReference type="PANTHER" id="PTHR12411">
    <property type="entry name" value="CYSTEINE PROTEASE FAMILY C1-RELATED"/>
    <property type="match status" value="1"/>
</dbReference>
<evidence type="ECO:0000256" key="5">
    <source>
        <dbReference type="ARBA" id="ARBA00022807"/>
    </source>
</evidence>
<keyword evidence="4" id="KW-0378">Hydrolase</keyword>
<feature type="signal peptide" evidence="7">
    <location>
        <begin position="1"/>
        <end position="27"/>
    </location>
</feature>
<dbReference type="InterPro" id="IPR013128">
    <property type="entry name" value="Peptidase_C1A"/>
</dbReference>
<dbReference type="FunFam" id="3.90.70.10:FF:000067">
    <property type="entry name" value="Senescence-specific cysteine protease"/>
    <property type="match status" value="1"/>
</dbReference>
<dbReference type="InterPro" id="IPR039417">
    <property type="entry name" value="Peptidase_C1A_papain-like"/>
</dbReference>
<evidence type="ECO:0000256" key="7">
    <source>
        <dbReference type="SAM" id="SignalP"/>
    </source>
</evidence>
<dbReference type="InterPro" id="IPR025661">
    <property type="entry name" value="Pept_asp_AS"/>
</dbReference>
<sequence length="348" mass="38716">MALVLAWKTQFTLLFVIFGMYASQVTCRDLQDSSSMLEKHESWMVQHGRTYENDIEKAKRLNIFKQNVKFIESFNNNGSRPYKLGINKFSDLTSEEFLRYYTTNHGLNNKFSSIKSQKLSPTTISSFKYENMSDVPSEMDWRKSGVVTSIKDQGRCGCCWAFSAVAALEGANKLSTGKLISLAEQQLLDCSTENDGCNGGLMTTAYDYIVKNNGIAAESDYPYEENQDSCKIQDSIVKMSSYEMLPPSSEPTLLTAVARQPVSVGIAVNEEFQSYQSGVYDGNCGDELNHAVTIVGYGINNENGAKYWLIKNSWGSSWGENGYMKIARDIGNNDGLCGIATMASYPIV</sequence>
<comment type="similarity">
    <text evidence="1">Belongs to the peptidase C1 family.</text>
</comment>